<comment type="caution">
    <text evidence="1">The sequence shown here is derived from an EMBL/GenBank/DDBJ whole genome shotgun (WGS) entry which is preliminary data.</text>
</comment>
<reference evidence="1 2" key="1">
    <citation type="submission" date="2018-07" db="EMBL/GenBank/DDBJ databases">
        <title>Genomic Encyclopedia of Type Strains, Phase IV (KMG-IV): sequencing the most valuable type-strain genomes for metagenomic binning, comparative biology and taxonomic classification.</title>
        <authorList>
            <person name="Goeker M."/>
        </authorList>
    </citation>
    <scope>NUCLEOTIDE SEQUENCE [LARGE SCALE GENOMIC DNA]</scope>
    <source>
        <strain evidence="1 2">DSM 7466</strain>
    </source>
</reference>
<dbReference type="Proteomes" id="UP000256864">
    <property type="component" value="Unassembled WGS sequence"/>
</dbReference>
<evidence type="ECO:0000313" key="1">
    <source>
        <dbReference type="EMBL" id="REE25270.1"/>
    </source>
</evidence>
<protein>
    <submittedName>
        <fullName evidence="1">Cys-rich peptide (TIGR04165 family)</fullName>
    </submittedName>
</protein>
<dbReference type="NCBIfam" id="TIGR04165">
    <property type="entry name" value="methano_modCys"/>
    <property type="match status" value="1"/>
</dbReference>
<dbReference type="AlphaFoldDB" id="A0A371NAT4"/>
<dbReference type="GeneID" id="1470082"/>
<dbReference type="InterPro" id="IPR026493">
    <property type="entry name" value="Cys-rich_pep"/>
</dbReference>
<keyword evidence="2" id="KW-1185">Reference proteome</keyword>
<dbReference type="RefSeq" id="WP_010875760.1">
    <property type="nucleotide sequence ID" value="NZ_QREL01000003.1"/>
</dbReference>
<evidence type="ECO:0000313" key="2">
    <source>
        <dbReference type="Proteomes" id="UP000256864"/>
    </source>
</evidence>
<accession>A0A371NAT4</accession>
<gene>
    <name evidence="1" type="ORF">C7452_1620</name>
</gene>
<sequence>MKVEDLKKPCPECGEVDKDVSTVRNPQNRDKLREAGIPEDQEIVGAIKCSRCGYVFEYCEGGSCKIEVKKISID</sequence>
<name>A0A371NAT4_9EURY</name>
<proteinExistence type="predicted"/>
<organism evidence="1 2">
    <name type="scientific">Methanothermobacter defluvii</name>
    <dbReference type="NCBI Taxonomy" id="49339"/>
    <lineage>
        <taxon>Archaea</taxon>
        <taxon>Methanobacteriati</taxon>
        <taxon>Methanobacteriota</taxon>
        <taxon>Methanomada group</taxon>
        <taxon>Methanobacteria</taxon>
        <taxon>Methanobacteriales</taxon>
        <taxon>Methanobacteriaceae</taxon>
        <taxon>Methanothermobacter</taxon>
    </lineage>
</organism>
<dbReference type="EMBL" id="QREL01000003">
    <property type="protein sequence ID" value="REE25270.1"/>
    <property type="molecule type" value="Genomic_DNA"/>
</dbReference>